<dbReference type="Proteomes" id="UP000319818">
    <property type="component" value="Unassembled WGS sequence"/>
</dbReference>
<keyword evidence="2" id="KW-1185">Reference proteome</keyword>
<protein>
    <submittedName>
        <fullName evidence="1">Uncharacterized protein</fullName>
    </submittedName>
</protein>
<organism evidence="1 2">
    <name type="scientific">Pseudonocardia cypriaca</name>
    <dbReference type="NCBI Taxonomy" id="882449"/>
    <lineage>
        <taxon>Bacteria</taxon>
        <taxon>Bacillati</taxon>
        <taxon>Actinomycetota</taxon>
        <taxon>Actinomycetes</taxon>
        <taxon>Pseudonocardiales</taxon>
        <taxon>Pseudonocardiaceae</taxon>
        <taxon>Pseudonocardia</taxon>
    </lineage>
</organism>
<dbReference type="OrthoDB" id="3575935at2"/>
<dbReference type="RefSeq" id="WP_142095921.1">
    <property type="nucleotide sequence ID" value="NZ_VFPH01000001.1"/>
</dbReference>
<comment type="caution">
    <text evidence="1">The sequence shown here is derived from an EMBL/GenBank/DDBJ whole genome shotgun (WGS) entry which is preliminary data.</text>
</comment>
<dbReference type="EMBL" id="VFPH01000001">
    <property type="protein sequence ID" value="TQM43011.1"/>
    <property type="molecule type" value="Genomic_DNA"/>
</dbReference>
<evidence type="ECO:0000313" key="1">
    <source>
        <dbReference type="EMBL" id="TQM43011.1"/>
    </source>
</evidence>
<evidence type="ECO:0000313" key="2">
    <source>
        <dbReference type="Proteomes" id="UP000319818"/>
    </source>
</evidence>
<accession>A0A543GAB8</accession>
<dbReference type="AlphaFoldDB" id="A0A543GAB8"/>
<gene>
    <name evidence="1" type="ORF">FB388_0350</name>
</gene>
<name>A0A543GAB8_9PSEU</name>
<reference evidence="1 2" key="1">
    <citation type="submission" date="2019-06" db="EMBL/GenBank/DDBJ databases">
        <title>Sequencing the genomes of 1000 actinobacteria strains.</title>
        <authorList>
            <person name="Klenk H.-P."/>
        </authorList>
    </citation>
    <scope>NUCLEOTIDE SEQUENCE [LARGE SCALE GENOMIC DNA]</scope>
    <source>
        <strain evidence="1 2">DSM 45511</strain>
    </source>
</reference>
<sequence length="101" mass="10712">MIVTGYDDRQGCGYVLRTGPDAADGFPIGEEVSHDGIAVRATPELAALLRDALRSRPTALLSWQGPRVPLTLEDATLLAWLMHDVGGVLSVRGAPRPIPPG</sequence>
<proteinExistence type="predicted"/>